<sequence>MILLSRQIAGADFGLDFGMGNDRQERQQMRQRGAGVRSSKRRRLSLANDQTPTLSRASATSASVRTTRSSSRKESSIFAIAEDDELEVDESSTPRNIERPASAASVPKTVANEHDPEKENAFAGRREVDLNATPDPATLFFKTKTVQEPDLESNPPEFGEDDLVIEHDTAPLSQPNPEPEVEADIQPQVLLASEPEVVAAKSSRPQKRKRRSVVGARKKKRHSNESNISAATDAGFIQNAELQDLSENLAEPSLLEQGNEESAVDRDPEPSRLRRIAPRRDFTPEADEEDGDETYIQDASPEPPTPAPPKKTTKRRIHQQEPSQVEGRRRGKTPMPTFPVLTHRMTKVSALSTVQENADEDGHAVDSGRATPTLPLERSQPNVVDVLAQICRETIANLINSMSQNTRSADRTAIKTKRAAFKAFGEDLDEELFQMSEAVENRIELEARVRKSKREKAGLQAEYSEIRKQREQIALKCDLVRRRHWDCEQDVREKWNISETARRVELDVERNEEEVDEGIEFLLRSVANDVSNSSDAGGILDRTKAFNAQLEMMALMLERRQS</sequence>
<dbReference type="RefSeq" id="XP_064705459.1">
    <property type="nucleotide sequence ID" value="XM_064847106.1"/>
</dbReference>
<protein>
    <recommendedName>
        <fullName evidence="3">Inner kinetochore subunit AME1 domain-containing protein</fullName>
    </recommendedName>
</protein>
<feature type="compositionally biased region" description="Low complexity" evidence="2">
    <location>
        <begin position="53"/>
        <end position="69"/>
    </location>
</feature>
<feature type="domain" description="Inner kinetochore subunit AME1" evidence="3">
    <location>
        <begin position="383"/>
        <end position="552"/>
    </location>
</feature>
<dbReference type="Pfam" id="PF20994">
    <property type="entry name" value="CENPU"/>
    <property type="match status" value="1"/>
</dbReference>
<keyword evidence="5" id="KW-1185">Reference proteome</keyword>
<accession>A0AAV9N7I2</accession>
<reference evidence="4 5" key="1">
    <citation type="submission" date="2023-08" db="EMBL/GenBank/DDBJ databases">
        <title>Black Yeasts Isolated from many extreme environments.</title>
        <authorList>
            <person name="Coleine C."/>
            <person name="Stajich J.E."/>
            <person name="Selbmann L."/>
        </authorList>
    </citation>
    <scope>NUCLEOTIDE SEQUENCE [LARGE SCALE GENOMIC DNA]</scope>
    <source>
        <strain evidence="4 5">CCFEE 5792</strain>
    </source>
</reference>
<dbReference type="AlphaFoldDB" id="A0AAV9N7I2"/>
<evidence type="ECO:0000259" key="3">
    <source>
        <dbReference type="Pfam" id="PF20994"/>
    </source>
</evidence>
<comment type="caution">
    <text evidence="4">The sequence shown here is derived from an EMBL/GenBank/DDBJ whole genome shotgun (WGS) entry which is preliminary data.</text>
</comment>
<feature type="compositionally biased region" description="Acidic residues" evidence="2">
    <location>
        <begin position="284"/>
        <end position="295"/>
    </location>
</feature>
<feature type="coiled-coil region" evidence="1">
    <location>
        <begin position="435"/>
        <end position="469"/>
    </location>
</feature>
<feature type="region of interest" description="Disordered" evidence="2">
    <location>
        <begin position="354"/>
        <end position="377"/>
    </location>
</feature>
<evidence type="ECO:0000313" key="5">
    <source>
        <dbReference type="Proteomes" id="UP001358417"/>
    </source>
</evidence>
<name>A0AAV9N7I2_9EURO</name>
<feature type="compositionally biased region" description="Basic and acidic residues" evidence="2">
    <location>
        <begin position="263"/>
        <end position="283"/>
    </location>
</feature>
<gene>
    <name evidence="4" type="ORF">LTR84_003518</name>
</gene>
<dbReference type="EMBL" id="JAVRRD010000016">
    <property type="protein sequence ID" value="KAK5050959.1"/>
    <property type="molecule type" value="Genomic_DNA"/>
</dbReference>
<dbReference type="InterPro" id="IPR048743">
    <property type="entry name" value="AME1"/>
</dbReference>
<feature type="compositionally biased region" description="Basic and acidic residues" evidence="2">
    <location>
        <begin position="111"/>
        <end position="129"/>
    </location>
</feature>
<organism evidence="4 5">
    <name type="scientific">Exophiala bonariae</name>
    <dbReference type="NCBI Taxonomy" id="1690606"/>
    <lineage>
        <taxon>Eukaryota</taxon>
        <taxon>Fungi</taxon>
        <taxon>Dikarya</taxon>
        <taxon>Ascomycota</taxon>
        <taxon>Pezizomycotina</taxon>
        <taxon>Eurotiomycetes</taxon>
        <taxon>Chaetothyriomycetidae</taxon>
        <taxon>Chaetothyriales</taxon>
        <taxon>Herpotrichiellaceae</taxon>
        <taxon>Exophiala</taxon>
    </lineage>
</organism>
<keyword evidence="1" id="KW-0175">Coiled coil</keyword>
<feature type="compositionally biased region" description="Basic residues" evidence="2">
    <location>
        <begin position="204"/>
        <end position="222"/>
    </location>
</feature>
<feature type="compositionally biased region" description="Acidic residues" evidence="2">
    <location>
        <begin position="81"/>
        <end position="90"/>
    </location>
</feature>
<feature type="region of interest" description="Disordered" evidence="2">
    <location>
        <begin position="14"/>
        <end position="135"/>
    </location>
</feature>
<evidence type="ECO:0000313" key="4">
    <source>
        <dbReference type="EMBL" id="KAK5050959.1"/>
    </source>
</evidence>
<proteinExistence type="predicted"/>
<feature type="region of interest" description="Disordered" evidence="2">
    <location>
        <begin position="167"/>
        <end position="338"/>
    </location>
</feature>
<evidence type="ECO:0000256" key="1">
    <source>
        <dbReference type="SAM" id="Coils"/>
    </source>
</evidence>
<evidence type="ECO:0000256" key="2">
    <source>
        <dbReference type="SAM" id="MobiDB-lite"/>
    </source>
</evidence>
<dbReference type="GeneID" id="89971705"/>
<dbReference type="Proteomes" id="UP001358417">
    <property type="component" value="Unassembled WGS sequence"/>
</dbReference>